<dbReference type="OrthoDB" id="2446105at2"/>
<evidence type="ECO:0000313" key="10">
    <source>
        <dbReference type="Proteomes" id="UP000272238"/>
    </source>
</evidence>
<evidence type="ECO:0000256" key="2">
    <source>
        <dbReference type="ARBA" id="ARBA00007998"/>
    </source>
</evidence>
<keyword evidence="4" id="KW-0309">Germination</keyword>
<keyword evidence="5 8" id="KW-0812">Transmembrane</keyword>
<keyword evidence="6 8" id="KW-1133">Transmembrane helix</keyword>
<feature type="transmembrane region" description="Helical" evidence="8">
    <location>
        <begin position="251"/>
        <end position="276"/>
    </location>
</feature>
<feature type="transmembrane region" description="Helical" evidence="8">
    <location>
        <begin position="6"/>
        <end position="26"/>
    </location>
</feature>
<evidence type="ECO:0000256" key="5">
    <source>
        <dbReference type="ARBA" id="ARBA00022692"/>
    </source>
</evidence>
<comment type="similarity">
    <text evidence="2">Belongs to the amino acid-polyamine-organocation (APC) superfamily. Spore germination protein (SGP) (TC 2.A.3.9) family.</text>
</comment>
<evidence type="ECO:0000256" key="3">
    <source>
        <dbReference type="ARBA" id="ARBA00022448"/>
    </source>
</evidence>
<dbReference type="InterPro" id="IPR004761">
    <property type="entry name" value="Spore_GerAB"/>
</dbReference>
<keyword evidence="7 8" id="KW-0472">Membrane</keyword>
<dbReference type="PANTHER" id="PTHR34975">
    <property type="entry name" value="SPORE GERMINATION PROTEIN A2"/>
    <property type="match status" value="1"/>
</dbReference>
<proteinExistence type="inferred from homology"/>
<accession>A0A494Z719</accession>
<dbReference type="EMBL" id="RBZN01000009">
    <property type="protein sequence ID" value="RKQ18364.1"/>
    <property type="molecule type" value="Genomic_DNA"/>
</dbReference>
<dbReference type="AlphaFoldDB" id="A0A494Z719"/>
<dbReference type="Pfam" id="PF03845">
    <property type="entry name" value="Spore_permease"/>
    <property type="match status" value="1"/>
</dbReference>
<feature type="transmembrane region" description="Helical" evidence="8">
    <location>
        <begin position="38"/>
        <end position="56"/>
    </location>
</feature>
<protein>
    <submittedName>
        <fullName evidence="9">Spore gernimation protein</fullName>
    </submittedName>
</protein>
<evidence type="ECO:0000256" key="6">
    <source>
        <dbReference type="ARBA" id="ARBA00022989"/>
    </source>
</evidence>
<sequence>MNIQLTRIQFFIIIFTLFTGFVYISIQTPIISHGKRSAWLIFIASSIFIYLLLVFYEKTYKYFILGKVTTMIYHLYWLFHLSFAVAYSMYIVSTWISPYTPKIALLFLFLLPSLYASLSRAETAVNVGIVFGIFIFFFIFFVLNAYEDFEFRNLLPIGESGWKDWMWGSLYSLNAYRNAECYLILRKFVMKDEKISGMPLFIFIFSLFAMFLFSILSVMLYFSMEEFNLISEPILYLLHAQEVTFVKRLDLIFVFIWVFITIITLINYILVVRLVHFQKVRKFAKSRIVIYHLFIFVIAYFIAKFESIQMIRQYYWIPFLVFGLLLPILIISWNKIRGRTIFDSSK</sequence>
<evidence type="ECO:0000313" key="9">
    <source>
        <dbReference type="EMBL" id="RKQ18364.1"/>
    </source>
</evidence>
<keyword evidence="10" id="KW-1185">Reference proteome</keyword>
<reference evidence="9 10" key="1">
    <citation type="journal article" date="2016" name="Antonie Van Leeuwenhoek">
        <title>Lysinibacillus endophyticus sp. nov., an indole-3-acetic acid producing endophytic bacterium isolated from corn root (Zea mays cv. Xinken-5).</title>
        <authorList>
            <person name="Yu J."/>
            <person name="Guan X."/>
            <person name="Liu C."/>
            <person name="Xiang W."/>
            <person name="Yu Z."/>
            <person name="Liu X."/>
            <person name="Wang G."/>
        </authorList>
    </citation>
    <scope>NUCLEOTIDE SEQUENCE [LARGE SCALE GENOMIC DNA]</scope>
    <source>
        <strain evidence="9 10">DSM 100506</strain>
    </source>
</reference>
<dbReference type="Proteomes" id="UP000272238">
    <property type="component" value="Unassembled WGS sequence"/>
</dbReference>
<dbReference type="PANTHER" id="PTHR34975:SF2">
    <property type="entry name" value="SPORE GERMINATION PROTEIN A2"/>
    <property type="match status" value="1"/>
</dbReference>
<name>A0A494Z719_9BACL</name>
<evidence type="ECO:0000256" key="7">
    <source>
        <dbReference type="ARBA" id="ARBA00023136"/>
    </source>
</evidence>
<dbReference type="RefSeq" id="WP_121213835.1">
    <property type="nucleotide sequence ID" value="NZ_RBZN01000009.1"/>
</dbReference>
<dbReference type="GO" id="GO:0009847">
    <property type="term" value="P:spore germination"/>
    <property type="evidence" value="ECO:0007669"/>
    <property type="project" value="InterPro"/>
</dbReference>
<evidence type="ECO:0000256" key="8">
    <source>
        <dbReference type="SAM" id="Phobius"/>
    </source>
</evidence>
<comment type="caution">
    <text evidence="9">The sequence shown here is derived from an EMBL/GenBank/DDBJ whole genome shotgun (WGS) entry which is preliminary data.</text>
</comment>
<feature type="transmembrane region" description="Helical" evidence="8">
    <location>
        <begin position="315"/>
        <end position="336"/>
    </location>
</feature>
<feature type="transmembrane region" description="Helical" evidence="8">
    <location>
        <begin position="127"/>
        <end position="146"/>
    </location>
</feature>
<keyword evidence="3" id="KW-0813">Transport</keyword>
<organism evidence="9 10">
    <name type="scientific">Ureibacillus endophyticus</name>
    <dbReference type="NCBI Taxonomy" id="1978490"/>
    <lineage>
        <taxon>Bacteria</taxon>
        <taxon>Bacillati</taxon>
        <taxon>Bacillota</taxon>
        <taxon>Bacilli</taxon>
        <taxon>Bacillales</taxon>
        <taxon>Caryophanaceae</taxon>
        <taxon>Ureibacillus</taxon>
    </lineage>
</organism>
<evidence type="ECO:0000256" key="4">
    <source>
        <dbReference type="ARBA" id="ARBA00022544"/>
    </source>
</evidence>
<feature type="transmembrane region" description="Helical" evidence="8">
    <location>
        <begin position="288"/>
        <end position="303"/>
    </location>
</feature>
<dbReference type="GO" id="GO:0016020">
    <property type="term" value="C:membrane"/>
    <property type="evidence" value="ECO:0007669"/>
    <property type="project" value="UniProtKB-SubCell"/>
</dbReference>
<evidence type="ECO:0000256" key="1">
    <source>
        <dbReference type="ARBA" id="ARBA00004141"/>
    </source>
</evidence>
<gene>
    <name evidence="9" type="ORF">D8M03_05800</name>
</gene>
<feature type="transmembrane region" description="Helical" evidence="8">
    <location>
        <begin position="200"/>
        <end position="222"/>
    </location>
</feature>
<feature type="transmembrane region" description="Helical" evidence="8">
    <location>
        <begin position="76"/>
        <end position="96"/>
    </location>
</feature>
<comment type="subcellular location">
    <subcellularLocation>
        <location evidence="1">Membrane</location>
        <topology evidence="1">Multi-pass membrane protein</topology>
    </subcellularLocation>
</comment>